<dbReference type="InterPro" id="IPR017896">
    <property type="entry name" value="4Fe4S_Fe-S-bd"/>
</dbReference>
<dbReference type="PANTHER" id="PTHR24960">
    <property type="entry name" value="PHOTOSYSTEM I IRON-SULFUR CENTER-RELATED"/>
    <property type="match status" value="1"/>
</dbReference>
<reference evidence="9 10" key="1">
    <citation type="submission" date="2018-08" db="EMBL/GenBank/DDBJ databases">
        <title>A genome reference for cultivated species of the human gut microbiota.</title>
        <authorList>
            <person name="Zou Y."/>
            <person name="Xue W."/>
            <person name="Luo G."/>
        </authorList>
    </citation>
    <scope>NUCLEOTIDE SEQUENCE [LARGE SCALE GENOMIC DNA]</scope>
    <source>
        <strain evidence="9 10">AF18-46</strain>
    </source>
</reference>
<dbReference type="Pfam" id="PF14697">
    <property type="entry name" value="Fer4_21"/>
    <property type="match status" value="1"/>
</dbReference>
<dbReference type="Gene3D" id="3.30.70.20">
    <property type="match status" value="2"/>
</dbReference>
<dbReference type="EMBL" id="QRWX01000004">
    <property type="protein sequence ID" value="RGT54329.1"/>
    <property type="molecule type" value="Genomic_DNA"/>
</dbReference>
<dbReference type="PANTHER" id="PTHR24960:SF79">
    <property type="entry name" value="PHOTOSYSTEM I IRON-SULFUR CENTER"/>
    <property type="match status" value="1"/>
</dbReference>
<dbReference type="Proteomes" id="UP000284731">
    <property type="component" value="Unassembled WGS sequence"/>
</dbReference>
<keyword evidence="3" id="KW-0004">4Fe-4S</keyword>
<sequence length="59" mass="5955">MPVTVDKDTCIGCGACVGVCPVAALALDENGKSGCDEDTCISCFSCIPVCPVSAITEKN</sequence>
<comment type="function">
    <text evidence="2 7">Ferredoxins are iron-sulfur proteins that transfer electrons in a wide variety of metabolic reactions.</text>
</comment>
<dbReference type="GO" id="GO:0051539">
    <property type="term" value="F:4 iron, 4 sulfur cluster binding"/>
    <property type="evidence" value="ECO:0007669"/>
    <property type="project" value="UniProtKB-KW"/>
</dbReference>
<dbReference type="PROSITE" id="PS51379">
    <property type="entry name" value="4FE4S_FER_2"/>
    <property type="match status" value="2"/>
</dbReference>
<feature type="domain" description="4Fe-4S ferredoxin-type" evidence="8">
    <location>
        <begin position="1"/>
        <end position="30"/>
    </location>
</feature>
<dbReference type="PROSITE" id="PS00198">
    <property type="entry name" value="4FE4S_FER_1"/>
    <property type="match status" value="2"/>
</dbReference>
<evidence type="ECO:0000256" key="5">
    <source>
        <dbReference type="ARBA" id="ARBA00023004"/>
    </source>
</evidence>
<dbReference type="GeneID" id="89620574"/>
<evidence type="ECO:0000256" key="7">
    <source>
        <dbReference type="RuleBase" id="RU368020"/>
    </source>
</evidence>
<evidence type="ECO:0000313" key="9">
    <source>
        <dbReference type="EMBL" id="RGT54329.1"/>
    </source>
</evidence>
<evidence type="ECO:0000256" key="1">
    <source>
        <dbReference type="ARBA" id="ARBA00001966"/>
    </source>
</evidence>
<comment type="cofactor">
    <cofactor evidence="1">
        <name>[4Fe-4S] cluster</name>
        <dbReference type="ChEBI" id="CHEBI:49883"/>
    </cofactor>
</comment>
<dbReference type="InterPro" id="IPR050157">
    <property type="entry name" value="PSI_iron-sulfur_center"/>
</dbReference>
<gene>
    <name evidence="9" type="ORF">DWX20_09220</name>
</gene>
<dbReference type="InterPro" id="IPR001080">
    <property type="entry name" value="3Fe4S_ferredoxin"/>
</dbReference>
<comment type="caution">
    <text evidence="9">The sequence shown here is derived from an EMBL/GenBank/DDBJ whole genome shotgun (WGS) entry which is preliminary data.</text>
</comment>
<evidence type="ECO:0000256" key="4">
    <source>
        <dbReference type="ARBA" id="ARBA00022723"/>
    </source>
</evidence>
<evidence type="ECO:0000256" key="6">
    <source>
        <dbReference type="ARBA" id="ARBA00023014"/>
    </source>
</evidence>
<keyword evidence="4 7" id="KW-0479">Metal-binding</keyword>
<evidence type="ECO:0000256" key="2">
    <source>
        <dbReference type="ARBA" id="ARBA00003532"/>
    </source>
</evidence>
<accession>A0A412PBR9</accession>
<keyword evidence="7" id="KW-0813">Transport</keyword>
<proteinExistence type="predicted"/>
<dbReference type="RefSeq" id="WP_006525373.1">
    <property type="nucleotide sequence ID" value="NZ_AP028934.1"/>
</dbReference>
<keyword evidence="6 7" id="KW-0411">Iron-sulfur</keyword>
<feature type="domain" description="4Fe-4S ferredoxin-type" evidence="8">
    <location>
        <begin position="31"/>
        <end position="59"/>
    </location>
</feature>
<keyword evidence="7" id="KW-0249">Electron transport</keyword>
<dbReference type="PRINTS" id="PR00352">
    <property type="entry name" value="3FE4SFRDOXIN"/>
</dbReference>
<dbReference type="GO" id="GO:0009055">
    <property type="term" value="F:electron transfer activity"/>
    <property type="evidence" value="ECO:0007669"/>
    <property type="project" value="UniProtKB-UniRule"/>
</dbReference>
<protein>
    <recommendedName>
        <fullName evidence="7">Ferredoxin</fullName>
    </recommendedName>
</protein>
<dbReference type="GO" id="GO:0005506">
    <property type="term" value="F:iron ion binding"/>
    <property type="evidence" value="ECO:0007669"/>
    <property type="project" value="UniProtKB-UniRule"/>
</dbReference>
<evidence type="ECO:0000313" key="10">
    <source>
        <dbReference type="Proteomes" id="UP000284731"/>
    </source>
</evidence>
<name>A0A412PBR9_9FIRM</name>
<dbReference type="AlphaFoldDB" id="A0A412PBR9"/>
<dbReference type="InterPro" id="IPR017900">
    <property type="entry name" value="4Fe4S_Fe_S_CS"/>
</dbReference>
<organism evidence="9 10">
    <name type="scientific">Solobacterium moorei</name>
    <dbReference type="NCBI Taxonomy" id="102148"/>
    <lineage>
        <taxon>Bacteria</taxon>
        <taxon>Bacillati</taxon>
        <taxon>Bacillota</taxon>
        <taxon>Erysipelotrichia</taxon>
        <taxon>Erysipelotrichales</taxon>
        <taxon>Erysipelotrichaceae</taxon>
        <taxon>Solobacterium</taxon>
    </lineage>
</organism>
<evidence type="ECO:0000259" key="8">
    <source>
        <dbReference type="PROSITE" id="PS51379"/>
    </source>
</evidence>
<keyword evidence="5 7" id="KW-0408">Iron</keyword>
<evidence type="ECO:0000256" key="3">
    <source>
        <dbReference type="ARBA" id="ARBA00022485"/>
    </source>
</evidence>
<dbReference type="SUPFAM" id="SSF54862">
    <property type="entry name" value="4Fe-4S ferredoxins"/>
    <property type="match status" value="1"/>
</dbReference>